<dbReference type="RefSeq" id="WP_166339986.1">
    <property type="nucleotide sequence ID" value="NZ_CP072829.1"/>
</dbReference>
<evidence type="ECO:0000313" key="3">
    <source>
        <dbReference type="EMBL" id="NHM14647.1"/>
    </source>
</evidence>
<reference evidence="4" key="2">
    <citation type="submission" date="2021-04" db="EMBL/GenBank/DDBJ databases">
        <title>Novel species in family Eggerthellaceae.</title>
        <authorList>
            <person name="Zhang G."/>
        </authorList>
    </citation>
    <scope>NUCLEOTIDE SEQUENCE</scope>
    <source>
        <strain evidence="4">Zg-886</strain>
    </source>
</reference>
<dbReference type="EMBL" id="CP072829">
    <property type="protein sequence ID" value="QTU84317.1"/>
    <property type="molecule type" value="Genomic_DNA"/>
</dbReference>
<dbReference type="AlphaFoldDB" id="A0A9E6MQ39"/>
<dbReference type="EMBL" id="WPCR01000009">
    <property type="protein sequence ID" value="NHM14647.1"/>
    <property type="molecule type" value="Genomic_DNA"/>
</dbReference>
<keyword evidence="1" id="KW-0175">Coiled coil</keyword>
<protein>
    <submittedName>
        <fullName evidence="4">Uncharacterized protein</fullName>
    </submittedName>
</protein>
<accession>A0A9E6MQ39</accession>
<evidence type="ECO:0000313" key="5">
    <source>
        <dbReference type="Proteomes" id="UP000636394"/>
    </source>
</evidence>
<dbReference type="Proteomes" id="UP000671910">
    <property type="component" value="Chromosome"/>
</dbReference>
<evidence type="ECO:0000256" key="1">
    <source>
        <dbReference type="SAM" id="Coils"/>
    </source>
</evidence>
<feature type="coiled-coil region" evidence="1">
    <location>
        <begin position="111"/>
        <end position="149"/>
    </location>
</feature>
<evidence type="ECO:0000313" key="6">
    <source>
        <dbReference type="Proteomes" id="UP000671910"/>
    </source>
</evidence>
<keyword evidence="5" id="KW-1185">Reference proteome</keyword>
<evidence type="ECO:0000313" key="4">
    <source>
        <dbReference type="EMBL" id="QTU84317.1"/>
    </source>
</evidence>
<gene>
    <name evidence="3" type="ORF">GMI68_07715</name>
    <name evidence="4" type="ORF">J7S26_08240</name>
</gene>
<proteinExistence type="predicted"/>
<organism evidence="4 6">
    <name type="scientific">Xiamenia xianingshaonis</name>
    <dbReference type="NCBI Taxonomy" id="2682776"/>
    <lineage>
        <taxon>Bacteria</taxon>
        <taxon>Bacillati</taxon>
        <taxon>Actinomycetota</taxon>
        <taxon>Coriobacteriia</taxon>
        <taxon>Eggerthellales</taxon>
        <taxon>Eggerthellaceae</taxon>
        <taxon>Xiamenia</taxon>
    </lineage>
</organism>
<dbReference type="Proteomes" id="UP000636394">
    <property type="component" value="Unassembled WGS sequence"/>
</dbReference>
<dbReference type="KEGG" id="ebz:J7S26_08240"/>
<reference evidence="3 5" key="1">
    <citation type="submission" date="2019-11" db="EMBL/GenBank/DDBJ databases">
        <title>Eggerthellaceae novel genus isolated from the rectal contents of marmort.</title>
        <authorList>
            <person name="Zhang G."/>
        </authorList>
    </citation>
    <scope>NUCLEOTIDE SEQUENCE [LARGE SCALE GENOMIC DNA]</scope>
    <source>
        <strain evidence="5">zg-886</strain>
        <strain evidence="3">Zg-886</strain>
    </source>
</reference>
<feature type="region of interest" description="Disordered" evidence="2">
    <location>
        <begin position="1"/>
        <end position="21"/>
    </location>
</feature>
<name>A0A9E6MQ39_9ACTN</name>
<evidence type="ECO:0000256" key="2">
    <source>
        <dbReference type="SAM" id="MobiDB-lite"/>
    </source>
</evidence>
<sequence length="190" mass="21108">MAIKKRNKKQQDQSSEIDDRLRKMGRRELVEVIYALQQNEAEQAKQLEKLRNQMNERSLVMTQAGSIAEASLALNKVFDRAQQAADQYLSSVQASEAEARGKADEIVADAREVASKLLAQANDQANALIEEAQARAQAIEAQAQQRAQDLLVEADQRAHDAYDQAERTLREANKVLEGVGSLAARPPIQQ</sequence>